<comment type="caution">
    <text evidence="5">The sequence shown here is derived from an EMBL/GenBank/DDBJ whole genome shotgun (WGS) entry which is preliminary data.</text>
</comment>
<dbReference type="CDD" id="cd04301">
    <property type="entry name" value="NAT_SF"/>
    <property type="match status" value="1"/>
</dbReference>
<dbReference type="PANTHER" id="PTHR43420:SF3">
    <property type="entry name" value="N-ACETYLTRANSFERASE DOMAIN-CONTAINING PROTEIN"/>
    <property type="match status" value="1"/>
</dbReference>
<evidence type="ECO:0000313" key="5">
    <source>
        <dbReference type="EMBL" id="RFU82208.1"/>
    </source>
</evidence>
<dbReference type="InterPro" id="IPR016181">
    <property type="entry name" value="Acyl_CoA_acyltransferase"/>
</dbReference>
<feature type="compositionally biased region" description="Low complexity" evidence="3">
    <location>
        <begin position="13"/>
        <end position="27"/>
    </location>
</feature>
<dbReference type="RefSeq" id="WP_128559939.1">
    <property type="nucleotide sequence ID" value="NZ_QUAK01000239.1"/>
</dbReference>
<dbReference type="AlphaFoldDB" id="A0A372LU59"/>
<evidence type="ECO:0000256" key="1">
    <source>
        <dbReference type="ARBA" id="ARBA00022679"/>
    </source>
</evidence>
<keyword evidence="6" id="KW-1185">Reference proteome</keyword>
<dbReference type="Gene3D" id="3.40.630.30">
    <property type="match status" value="1"/>
</dbReference>
<evidence type="ECO:0000256" key="3">
    <source>
        <dbReference type="SAM" id="MobiDB-lite"/>
    </source>
</evidence>
<sequence length="250" mass="26196">MHAPSAPHHDPARAGGTSTGPAPAAANALGNPAYAALTGPHAHFAERRGRALRYPPEVSGWAALPDDPGPADWADLAELIGPGGETAFAVADHAIPDGWEEVFRIDGVQLVGEDVPGETYEEAVELGPDDVPEMLDLVAATRPGPFFARTVELGRYLGIRRDGALVAMAGERMRPTGYTEISAVCTDPAYRGQGLAARLVDAVAAGVRDRGEIPLLHAAASNVGAIRVYERLGFRLTAKTPFWAVRAPGA</sequence>
<feature type="region of interest" description="Disordered" evidence="3">
    <location>
        <begin position="1"/>
        <end position="27"/>
    </location>
</feature>
<dbReference type="OrthoDB" id="9797456at2"/>
<keyword evidence="2" id="KW-0012">Acyltransferase</keyword>
<dbReference type="PROSITE" id="PS51186">
    <property type="entry name" value="GNAT"/>
    <property type="match status" value="1"/>
</dbReference>
<evidence type="ECO:0000313" key="6">
    <source>
        <dbReference type="Proteomes" id="UP000263094"/>
    </source>
</evidence>
<accession>A0A372LU59</accession>
<dbReference type="Proteomes" id="UP000263094">
    <property type="component" value="Unassembled WGS sequence"/>
</dbReference>
<dbReference type="InterPro" id="IPR013653">
    <property type="entry name" value="GCN5-like_dom"/>
</dbReference>
<gene>
    <name evidence="5" type="ORF">DY218_33520</name>
</gene>
<reference evidence="5 6" key="1">
    <citation type="submission" date="2018-08" db="EMBL/GenBank/DDBJ databases">
        <title>Isolation, diversity and antifungal activity of Actinobacteria from wheat.</title>
        <authorList>
            <person name="Han C."/>
        </authorList>
    </citation>
    <scope>NUCLEOTIDE SEQUENCE [LARGE SCALE GENOMIC DNA]</scope>
    <source>
        <strain evidence="5 6">NEAU-YY421</strain>
    </source>
</reference>
<evidence type="ECO:0000256" key="2">
    <source>
        <dbReference type="ARBA" id="ARBA00023315"/>
    </source>
</evidence>
<name>A0A372LU59_9ACTN</name>
<dbReference type="GO" id="GO:0016747">
    <property type="term" value="F:acyltransferase activity, transferring groups other than amino-acyl groups"/>
    <property type="evidence" value="ECO:0007669"/>
    <property type="project" value="InterPro"/>
</dbReference>
<dbReference type="InterPro" id="IPR000182">
    <property type="entry name" value="GNAT_dom"/>
</dbReference>
<evidence type="ECO:0000259" key="4">
    <source>
        <dbReference type="PROSITE" id="PS51186"/>
    </source>
</evidence>
<dbReference type="Pfam" id="PF08445">
    <property type="entry name" value="FR47"/>
    <property type="match status" value="1"/>
</dbReference>
<feature type="domain" description="N-acetyltransferase" evidence="4">
    <location>
        <begin position="121"/>
        <end position="250"/>
    </location>
</feature>
<protein>
    <submittedName>
        <fullName evidence="5">GNAT family N-acetyltransferase</fullName>
    </submittedName>
</protein>
<keyword evidence="1 5" id="KW-0808">Transferase</keyword>
<proteinExistence type="predicted"/>
<dbReference type="EMBL" id="QUAK01000239">
    <property type="protein sequence ID" value="RFU82208.1"/>
    <property type="molecule type" value="Genomic_DNA"/>
</dbReference>
<dbReference type="PANTHER" id="PTHR43420">
    <property type="entry name" value="ACETYLTRANSFERASE"/>
    <property type="match status" value="1"/>
</dbReference>
<dbReference type="InterPro" id="IPR050680">
    <property type="entry name" value="YpeA/RimI_acetyltransf"/>
</dbReference>
<dbReference type="SUPFAM" id="SSF55729">
    <property type="entry name" value="Acyl-CoA N-acyltransferases (Nat)"/>
    <property type="match status" value="1"/>
</dbReference>
<organism evidence="5 6">
    <name type="scientific">Streptomyces triticagri</name>
    <dbReference type="NCBI Taxonomy" id="2293568"/>
    <lineage>
        <taxon>Bacteria</taxon>
        <taxon>Bacillati</taxon>
        <taxon>Actinomycetota</taxon>
        <taxon>Actinomycetes</taxon>
        <taxon>Kitasatosporales</taxon>
        <taxon>Streptomycetaceae</taxon>
        <taxon>Streptomyces</taxon>
    </lineage>
</organism>